<dbReference type="EMBL" id="KQ001655">
    <property type="protein sequence ID" value="KJP89045.1"/>
    <property type="molecule type" value="Genomic_DNA"/>
</dbReference>
<dbReference type="RefSeq" id="XP_012334396.1">
    <property type="nucleotide sequence ID" value="XM_012478973.1"/>
</dbReference>
<feature type="region of interest" description="Disordered" evidence="1">
    <location>
        <begin position="206"/>
        <end position="252"/>
    </location>
</feature>
<evidence type="ECO:0000313" key="4">
    <source>
        <dbReference type="Proteomes" id="UP000054561"/>
    </source>
</evidence>
<dbReference type="GO" id="GO:0003682">
    <property type="term" value="F:chromatin binding"/>
    <property type="evidence" value="ECO:0007669"/>
    <property type="project" value="TreeGrafter"/>
</dbReference>
<dbReference type="InterPro" id="IPR031737">
    <property type="entry name" value="CNDH2_C"/>
</dbReference>
<dbReference type="OMA" id="CSRHSTY"/>
<dbReference type="GO" id="GO:0005634">
    <property type="term" value="C:nucleus"/>
    <property type="evidence" value="ECO:0007669"/>
    <property type="project" value="TreeGrafter"/>
</dbReference>
<organism evidence="3 4">
    <name type="scientific">Plasmodium fragile</name>
    <dbReference type="NCBI Taxonomy" id="5857"/>
    <lineage>
        <taxon>Eukaryota</taxon>
        <taxon>Sar</taxon>
        <taxon>Alveolata</taxon>
        <taxon>Apicomplexa</taxon>
        <taxon>Aconoidasida</taxon>
        <taxon>Haemosporida</taxon>
        <taxon>Plasmodiidae</taxon>
        <taxon>Plasmodium</taxon>
        <taxon>Plasmodium (Plasmodium)</taxon>
    </lineage>
</organism>
<evidence type="ECO:0000259" key="2">
    <source>
        <dbReference type="Pfam" id="PF16858"/>
    </source>
</evidence>
<sequence>MSTPDELTVLIQNLQKCNNTSESINFDLARTIQEFLNCLDKNVLEELEGGIHESEREKENDKERDRDVTNSFTSAAIFVENCVKIFGLKIEHLHNLAHNTLYNIYKENRHTNSGKKHNVMCDEEEYLFINEVKNLKSCPGDNEPCMEDDLLIKTIPLPTFLFSENVKKKEGFVEMRPDMSTVTGTGTHMDVHLDVIKEVATDLSLSHGNADGRGGDDRKANSKMLKQQEEASNETIEASLTTSAWREGENDRLTDEAEEVLEQNSIKPLNFDKMYLENDGILLLDINDYNIFINDQYDFSILNQNSSMLFEKYDFSCSRHSTYLSPTNLRKYMEKEKTVNDIYKTYNFNDLLNDDLCPHMFLFKNDFFDYDLALGIIKSKKYLLNRFKEQKKYLYVLDENSHMDKDKMGTATIEKNEIKRKLPHYYMLNCQNIKHAEDFFTYMQPSQIIDIISRNAERRYSSFHPSGDTSQWGGNGITAATVTGPLGGTPSPSRSNDQKLFEQIKIPDIYIQKLGLNFDYYHLDPLIYNLIKELKKKKNVEKYFSLNLFDEKNNYDFDILQDEEYVDDQNEENAAAEGESNLCTEKFLDVRSLHGGMMDGMMDDIPLEVFEKKDSSDAFFASFDEDIHDRVNKWNVFLEEKLQLLRSHPKYDVDLYKKNIIHYTINSGEQIPLSNLIKHKEPYQVCRNFLTTLMLINTDVLQISQINLHSESNDVSNYQINVKRENVQEYLGSSQKIKNASFVLKDKKRKTASKGDTSHTKPAKKKPPRISSHCDGGVSPGEEQLAPP</sequence>
<dbReference type="Pfam" id="PF16858">
    <property type="entry name" value="CNDH2_C"/>
    <property type="match status" value="1"/>
</dbReference>
<feature type="domain" description="Condensin-2 complex subunit H2 C-terminal" evidence="2">
    <location>
        <begin position="626"/>
        <end position="712"/>
    </location>
</feature>
<feature type="compositionally biased region" description="Polar residues" evidence="1">
    <location>
        <begin position="233"/>
        <end position="244"/>
    </location>
</feature>
<name>A0A0D9QPL0_PLAFR</name>
<reference evidence="3 4" key="1">
    <citation type="submission" date="2014-03" db="EMBL/GenBank/DDBJ databases">
        <title>The Genome Sequence of Plasmodium fragile nilgiri.</title>
        <authorList>
            <consortium name="The Broad Institute Genomics Platform"/>
            <consortium name="The Broad Institute Genome Sequencing Center for Infectious Disease"/>
            <person name="Neafsey D."/>
            <person name="Duraisingh M."/>
            <person name="Young S.K."/>
            <person name="Zeng Q."/>
            <person name="Gargeya S."/>
            <person name="Abouelleil A."/>
            <person name="Alvarado L."/>
            <person name="Chapman S.B."/>
            <person name="Gainer-Dewar J."/>
            <person name="Goldberg J."/>
            <person name="Griggs A."/>
            <person name="Gujja S."/>
            <person name="Hansen M."/>
            <person name="Howarth C."/>
            <person name="Imamovic A."/>
            <person name="Larimer J."/>
            <person name="Pearson M."/>
            <person name="Poon T.W."/>
            <person name="Priest M."/>
            <person name="Roberts A."/>
            <person name="Saif S."/>
            <person name="Shea T."/>
            <person name="Sykes S."/>
            <person name="Wortman J."/>
            <person name="Nusbaum C."/>
            <person name="Birren B."/>
        </authorList>
    </citation>
    <scope>NUCLEOTIDE SEQUENCE [LARGE SCALE GENOMIC DNA]</scope>
    <source>
        <strain evidence="4">nilgiri</strain>
    </source>
</reference>
<dbReference type="AlphaFoldDB" id="A0A0D9QPL0"/>
<protein>
    <recommendedName>
        <fullName evidence="2">Condensin-2 complex subunit H2 C-terminal domain-containing protein</fullName>
    </recommendedName>
</protein>
<dbReference type="InterPro" id="IPR031739">
    <property type="entry name" value="Ncaph2"/>
</dbReference>
<dbReference type="GO" id="GO:0000796">
    <property type="term" value="C:condensin complex"/>
    <property type="evidence" value="ECO:0007669"/>
    <property type="project" value="TreeGrafter"/>
</dbReference>
<dbReference type="GO" id="GO:0051306">
    <property type="term" value="P:mitotic sister chromatid separation"/>
    <property type="evidence" value="ECO:0007669"/>
    <property type="project" value="TreeGrafter"/>
</dbReference>
<dbReference type="VEuPathDB" id="PlasmoDB:AK88_01338"/>
<dbReference type="OrthoDB" id="10038475at2759"/>
<feature type="region of interest" description="Disordered" evidence="1">
    <location>
        <begin position="742"/>
        <end position="788"/>
    </location>
</feature>
<dbReference type="PANTHER" id="PTHR14324:SF3">
    <property type="entry name" value="CONDENSIN-2 COMPLEX SUBUNIT H2"/>
    <property type="match status" value="1"/>
</dbReference>
<dbReference type="GO" id="GO:0010032">
    <property type="term" value="P:meiotic chromosome condensation"/>
    <property type="evidence" value="ECO:0007669"/>
    <property type="project" value="TreeGrafter"/>
</dbReference>
<evidence type="ECO:0000256" key="1">
    <source>
        <dbReference type="SAM" id="MobiDB-lite"/>
    </source>
</evidence>
<accession>A0A0D9QPL0</accession>
<dbReference type="Proteomes" id="UP000054561">
    <property type="component" value="Unassembled WGS sequence"/>
</dbReference>
<dbReference type="GeneID" id="24266652"/>
<gene>
    <name evidence="3" type="ORF">AK88_01338</name>
</gene>
<proteinExistence type="predicted"/>
<evidence type="ECO:0000313" key="3">
    <source>
        <dbReference type="EMBL" id="KJP89045.1"/>
    </source>
</evidence>
<dbReference type="PANTHER" id="PTHR14324">
    <property type="entry name" value="CONDENSIN-2 COMPLEX SUBUNIT H2"/>
    <property type="match status" value="1"/>
</dbReference>
<keyword evidence="4" id="KW-1185">Reference proteome</keyword>